<keyword evidence="6 8" id="KW-1133">Transmembrane helix</keyword>
<evidence type="ECO:0000256" key="8">
    <source>
        <dbReference type="SAM" id="Phobius"/>
    </source>
</evidence>
<keyword evidence="3" id="KW-0813">Transport</keyword>
<keyword evidence="4" id="KW-0309">Germination</keyword>
<evidence type="ECO:0000256" key="2">
    <source>
        <dbReference type="ARBA" id="ARBA00007998"/>
    </source>
</evidence>
<protein>
    <submittedName>
        <fullName evidence="9">Spore germination protein</fullName>
    </submittedName>
</protein>
<comment type="similarity">
    <text evidence="2">Belongs to the amino acid-polyamine-organocation (APC) superfamily. Spore germination protein (SGP) (TC 2.A.3.9) family.</text>
</comment>
<evidence type="ECO:0000256" key="6">
    <source>
        <dbReference type="ARBA" id="ARBA00022989"/>
    </source>
</evidence>
<evidence type="ECO:0000256" key="7">
    <source>
        <dbReference type="ARBA" id="ARBA00023136"/>
    </source>
</evidence>
<feature type="transmembrane region" description="Helical" evidence="8">
    <location>
        <begin position="40"/>
        <end position="61"/>
    </location>
</feature>
<evidence type="ECO:0000313" key="10">
    <source>
        <dbReference type="Proteomes" id="UP001652445"/>
    </source>
</evidence>
<dbReference type="Pfam" id="PF03845">
    <property type="entry name" value="Spore_permease"/>
    <property type="match status" value="1"/>
</dbReference>
<feature type="transmembrane region" description="Helical" evidence="8">
    <location>
        <begin position="335"/>
        <end position="356"/>
    </location>
</feature>
<gene>
    <name evidence="9" type="ORF">OB236_02325</name>
</gene>
<dbReference type="Proteomes" id="UP001652445">
    <property type="component" value="Unassembled WGS sequence"/>
</dbReference>
<comment type="subcellular location">
    <subcellularLocation>
        <location evidence="1">Membrane</location>
        <topology evidence="1">Multi-pass membrane protein</topology>
    </subcellularLocation>
</comment>
<name>A0ABT2U8J7_9BACL</name>
<feature type="transmembrane region" description="Helical" evidence="8">
    <location>
        <begin position="216"/>
        <end position="241"/>
    </location>
</feature>
<dbReference type="NCBIfam" id="TIGR00912">
    <property type="entry name" value="2A0309"/>
    <property type="match status" value="1"/>
</dbReference>
<feature type="transmembrane region" description="Helical" evidence="8">
    <location>
        <begin position="73"/>
        <end position="95"/>
    </location>
</feature>
<proteinExistence type="inferred from homology"/>
<evidence type="ECO:0000256" key="4">
    <source>
        <dbReference type="ARBA" id="ARBA00022544"/>
    </source>
</evidence>
<feature type="transmembrane region" description="Helical" evidence="8">
    <location>
        <begin position="303"/>
        <end position="323"/>
    </location>
</feature>
<feature type="transmembrane region" description="Helical" evidence="8">
    <location>
        <begin position="147"/>
        <end position="167"/>
    </location>
</feature>
<organism evidence="9 10">
    <name type="scientific">Paenibacillus baimaensis</name>
    <dbReference type="NCBI Taxonomy" id="2982185"/>
    <lineage>
        <taxon>Bacteria</taxon>
        <taxon>Bacillati</taxon>
        <taxon>Bacillota</taxon>
        <taxon>Bacilli</taxon>
        <taxon>Bacillales</taxon>
        <taxon>Paenibacillaceae</taxon>
        <taxon>Paenibacillus</taxon>
    </lineage>
</organism>
<reference evidence="9 10" key="1">
    <citation type="submission" date="2022-09" db="EMBL/GenBank/DDBJ databases">
        <authorList>
            <person name="Han X.L."/>
            <person name="Wang Q."/>
            <person name="Lu T."/>
        </authorList>
    </citation>
    <scope>NUCLEOTIDE SEQUENCE [LARGE SCALE GENOMIC DNA]</scope>
    <source>
        <strain evidence="9 10">WQ 127069</strain>
    </source>
</reference>
<dbReference type="Gene3D" id="1.20.1740.10">
    <property type="entry name" value="Amino acid/polyamine transporter I"/>
    <property type="match status" value="1"/>
</dbReference>
<dbReference type="PANTHER" id="PTHR34975">
    <property type="entry name" value="SPORE GERMINATION PROTEIN A2"/>
    <property type="match status" value="1"/>
</dbReference>
<feature type="transmembrane region" description="Helical" evidence="8">
    <location>
        <begin position="187"/>
        <end position="204"/>
    </location>
</feature>
<evidence type="ECO:0000256" key="5">
    <source>
        <dbReference type="ARBA" id="ARBA00022692"/>
    </source>
</evidence>
<feature type="transmembrane region" description="Helical" evidence="8">
    <location>
        <begin position="269"/>
        <end position="291"/>
    </location>
</feature>
<dbReference type="PANTHER" id="PTHR34975:SF2">
    <property type="entry name" value="SPORE GERMINATION PROTEIN A2"/>
    <property type="match status" value="1"/>
</dbReference>
<dbReference type="RefSeq" id="WP_262682512.1">
    <property type="nucleotide sequence ID" value="NZ_JAOQIO010000007.1"/>
</dbReference>
<evidence type="ECO:0000313" key="9">
    <source>
        <dbReference type="EMBL" id="MCU6790955.1"/>
    </source>
</evidence>
<keyword evidence="10" id="KW-1185">Reference proteome</keyword>
<dbReference type="EMBL" id="JAOQIO010000007">
    <property type="protein sequence ID" value="MCU6790955.1"/>
    <property type="molecule type" value="Genomic_DNA"/>
</dbReference>
<accession>A0ABT2U8J7</accession>
<keyword evidence="7 8" id="KW-0472">Membrane</keyword>
<dbReference type="InterPro" id="IPR004761">
    <property type="entry name" value="Spore_GerAB"/>
</dbReference>
<evidence type="ECO:0000256" key="3">
    <source>
        <dbReference type="ARBA" id="ARBA00022448"/>
    </source>
</evidence>
<feature type="transmembrane region" description="Helical" evidence="8">
    <location>
        <begin position="119"/>
        <end position="135"/>
    </location>
</feature>
<sequence>MERRVMITNHQMLALVVISTIGASSLYAQAALAHYAERDSWYLVLVGGAIGLFNMFVFVWLDRLFPGKNMITISISLLGRWIGSLVAALIIFYFIDVSTWILREFSQFFIIALDPTTPQVWYMIACAIMCSYAVYHGLEVFARVSEIIFIVIIFTFLGVYLLLVNQYHPEYLLPILENGFIQPLKGLMVAVSWYGDLMFISMILKHVRKTGQTSYYAVGAVGLIACLLLLSVLACTLIFGWKTTSTFTYPSISLIQNIRIFTNIERFDAVLIAVWVMSCFIKITVYFWSTLQGITDLLRIQHPRMFIVPLAIGFVICSKYKVWGLIELAAIYDKQAWYFVSFQLFIPTLLLAVALLKLKVFKSG</sequence>
<evidence type="ECO:0000256" key="1">
    <source>
        <dbReference type="ARBA" id="ARBA00004141"/>
    </source>
</evidence>
<comment type="caution">
    <text evidence="9">The sequence shown here is derived from an EMBL/GenBank/DDBJ whole genome shotgun (WGS) entry which is preliminary data.</text>
</comment>
<keyword evidence="5 8" id="KW-0812">Transmembrane</keyword>